<sequence>MSVEFVGFVRKPGHTEKHVPLFELTQILQAHWLGDISRIASWPNVRDSALVSRLPGFKFFTSHWCETSNWPKGSETSVVLEYPCTADNMANVFHFVLATAACCFLVTATPVSWDTEVAAQPVSVVLYYESLCESCHYFITGQLMPTWEKVKDIGLMNVTLLPYGNAREKYEGGKWKFECQHGELECKGNVMEVCTLHYYPLHTDKHMQIIDCVETGFADTEDWHKTLDKCASKGLDVKNVTTCATGMEGNKLQHQVALRTGPHQWVPWVILDGVPSEAAQTNLLKEVCKFYKGTPPSVCKQ</sequence>
<evidence type="ECO:0000256" key="3">
    <source>
        <dbReference type="ARBA" id="ARBA00022525"/>
    </source>
</evidence>
<proteinExistence type="inferred from homology"/>
<evidence type="ECO:0000313" key="6">
    <source>
        <dbReference type="EMBL" id="KAK3776984.1"/>
    </source>
</evidence>
<evidence type="ECO:0000256" key="4">
    <source>
        <dbReference type="ARBA" id="ARBA00022729"/>
    </source>
</evidence>
<comment type="caution">
    <text evidence="6">The sequence shown here is derived from an EMBL/GenBank/DDBJ whole genome shotgun (WGS) entry which is preliminary data.</text>
</comment>
<protein>
    <recommendedName>
        <fullName evidence="8">Gamma-interferon-inducible lysosomal thiol reductase</fullName>
    </recommendedName>
</protein>
<keyword evidence="5" id="KW-0325">Glycoprotein</keyword>
<evidence type="ECO:0000313" key="7">
    <source>
        <dbReference type="Proteomes" id="UP001283361"/>
    </source>
</evidence>
<dbReference type="InterPro" id="IPR004911">
    <property type="entry name" value="Interferon-induced_GILT"/>
</dbReference>
<dbReference type="Proteomes" id="UP001283361">
    <property type="component" value="Unassembled WGS sequence"/>
</dbReference>
<dbReference type="GO" id="GO:0005576">
    <property type="term" value="C:extracellular region"/>
    <property type="evidence" value="ECO:0007669"/>
    <property type="project" value="UniProtKB-SubCell"/>
</dbReference>
<evidence type="ECO:0000256" key="2">
    <source>
        <dbReference type="ARBA" id="ARBA00005679"/>
    </source>
</evidence>
<organism evidence="6 7">
    <name type="scientific">Elysia crispata</name>
    <name type="common">lettuce slug</name>
    <dbReference type="NCBI Taxonomy" id="231223"/>
    <lineage>
        <taxon>Eukaryota</taxon>
        <taxon>Metazoa</taxon>
        <taxon>Spiralia</taxon>
        <taxon>Lophotrochozoa</taxon>
        <taxon>Mollusca</taxon>
        <taxon>Gastropoda</taxon>
        <taxon>Heterobranchia</taxon>
        <taxon>Euthyneura</taxon>
        <taxon>Panpulmonata</taxon>
        <taxon>Sacoglossa</taxon>
        <taxon>Placobranchoidea</taxon>
        <taxon>Plakobranchidae</taxon>
        <taxon>Elysia</taxon>
    </lineage>
</organism>
<evidence type="ECO:0008006" key="8">
    <source>
        <dbReference type="Google" id="ProtNLM"/>
    </source>
</evidence>
<dbReference type="Pfam" id="PF03227">
    <property type="entry name" value="GILT"/>
    <property type="match status" value="1"/>
</dbReference>
<dbReference type="EMBL" id="JAWDGP010003154">
    <property type="protein sequence ID" value="KAK3776984.1"/>
    <property type="molecule type" value="Genomic_DNA"/>
</dbReference>
<comment type="similarity">
    <text evidence="2">Belongs to the GILT family.</text>
</comment>
<reference evidence="6" key="1">
    <citation type="journal article" date="2023" name="G3 (Bethesda)">
        <title>A reference genome for the long-term kleptoplast-retaining sea slug Elysia crispata morphotype clarki.</title>
        <authorList>
            <person name="Eastman K.E."/>
            <person name="Pendleton A.L."/>
            <person name="Shaikh M.A."/>
            <person name="Suttiyut T."/>
            <person name="Ogas R."/>
            <person name="Tomko P."/>
            <person name="Gavelis G."/>
            <person name="Widhalm J.R."/>
            <person name="Wisecaver J.H."/>
        </authorList>
    </citation>
    <scope>NUCLEOTIDE SEQUENCE</scope>
    <source>
        <strain evidence="6">ECLA1</strain>
    </source>
</reference>
<dbReference type="PANTHER" id="PTHR13234">
    <property type="entry name" value="GAMMA-INTERFERON INDUCIBLE LYSOSOMAL THIOL REDUCTASE GILT"/>
    <property type="match status" value="1"/>
</dbReference>
<comment type="subcellular location">
    <subcellularLocation>
        <location evidence="1">Secreted</location>
    </subcellularLocation>
</comment>
<evidence type="ECO:0000256" key="5">
    <source>
        <dbReference type="ARBA" id="ARBA00023180"/>
    </source>
</evidence>
<dbReference type="GO" id="GO:0005764">
    <property type="term" value="C:lysosome"/>
    <property type="evidence" value="ECO:0007669"/>
    <property type="project" value="TreeGrafter"/>
</dbReference>
<keyword evidence="7" id="KW-1185">Reference proteome</keyword>
<dbReference type="GO" id="GO:0016671">
    <property type="term" value="F:oxidoreductase activity, acting on a sulfur group of donors, disulfide as acceptor"/>
    <property type="evidence" value="ECO:0007669"/>
    <property type="project" value="InterPro"/>
</dbReference>
<evidence type="ECO:0000256" key="1">
    <source>
        <dbReference type="ARBA" id="ARBA00004613"/>
    </source>
</evidence>
<dbReference type="PANTHER" id="PTHR13234:SF8">
    <property type="entry name" value="GAMMA-INTERFERON-INDUCIBLE LYSOSOMAL THIOL REDUCTASE"/>
    <property type="match status" value="1"/>
</dbReference>
<dbReference type="AlphaFoldDB" id="A0AAE1DNE0"/>
<accession>A0AAE1DNE0</accession>
<name>A0AAE1DNE0_9GAST</name>
<gene>
    <name evidence="6" type="ORF">RRG08_042869</name>
</gene>
<keyword evidence="4" id="KW-0732">Signal</keyword>
<keyword evidence="3" id="KW-0964">Secreted</keyword>